<name>A0A1M7EJD7_9GAMM</name>
<dbReference type="NCBIfam" id="NF033577">
    <property type="entry name" value="transpos_IS481"/>
    <property type="match status" value="1"/>
</dbReference>
<evidence type="ECO:0000259" key="8">
    <source>
        <dbReference type="PROSITE" id="PS50994"/>
    </source>
</evidence>
<dbReference type="OrthoDB" id="9803878at2"/>
<dbReference type="Proteomes" id="UP000190911">
    <property type="component" value="Chromosome I"/>
</dbReference>
<dbReference type="GO" id="GO:0006310">
    <property type="term" value="P:DNA recombination"/>
    <property type="evidence" value="ECO:0007669"/>
    <property type="project" value="UniProtKB-KW"/>
</dbReference>
<dbReference type="InterPro" id="IPR047656">
    <property type="entry name" value="IS481-like_transpos"/>
</dbReference>
<keyword evidence="1" id="KW-0540">Nuclease</keyword>
<evidence type="ECO:0000256" key="2">
    <source>
        <dbReference type="ARBA" id="ARBA00022723"/>
    </source>
</evidence>
<dbReference type="AlphaFoldDB" id="A0A1M7EJD7"/>
<dbReference type="SUPFAM" id="SSF53098">
    <property type="entry name" value="Ribonuclease H-like"/>
    <property type="match status" value="1"/>
</dbReference>
<keyword evidence="10" id="KW-1185">Reference proteome</keyword>
<dbReference type="RefSeq" id="WP_079550619.1">
    <property type="nucleotide sequence ID" value="NZ_LT670847.1"/>
</dbReference>
<dbReference type="Gene3D" id="3.30.420.10">
    <property type="entry name" value="Ribonuclease H-like superfamily/Ribonuclease H"/>
    <property type="match status" value="1"/>
</dbReference>
<keyword evidence="7" id="KW-0233">DNA recombination</keyword>
<dbReference type="PROSITE" id="PS50994">
    <property type="entry name" value="INTEGRASE"/>
    <property type="match status" value="1"/>
</dbReference>
<keyword evidence="5" id="KW-0460">Magnesium</keyword>
<evidence type="ECO:0000256" key="4">
    <source>
        <dbReference type="ARBA" id="ARBA00022801"/>
    </source>
</evidence>
<dbReference type="GO" id="GO:0016787">
    <property type="term" value="F:hydrolase activity"/>
    <property type="evidence" value="ECO:0007669"/>
    <property type="project" value="UniProtKB-KW"/>
</dbReference>
<dbReference type="PANTHER" id="PTHR42648:SF11">
    <property type="entry name" value="TRANSPOSON TY4-P GAG-POL POLYPROTEIN"/>
    <property type="match status" value="1"/>
</dbReference>
<evidence type="ECO:0000313" key="10">
    <source>
        <dbReference type="Proteomes" id="UP000190911"/>
    </source>
</evidence>
<sequence length="328" mass="38595">MDIKLHKTATTTPRTRQEIQQAPTAVSDSELARRYHVSCPTIARWRYRTTQHDRSHTRHHLLTTLSPAQEEIVVALRESLRLSVDDLLTVAKEFLHPDLSRSALERLLKRRGLPSLATLNKQEKAAQKPPYKPFKDYEPGYVHVDVKYLPKMPDEDQRRYLFVAIDRATRWVYLEVRQHQSANDAEVFLHHVREQAPFKIKTLLTDNGKCFTDRFAAGGERRPTGKHRVDQFCEHHAVEHRLIPPYRPQTNGMVERFNGRISDVLNTHRFDSRDDLETTLKRYNWLYNHHINQKALHHRTPIGAMKQWQQDRPELFRKRVINHAGPDN</sequence>
<dbReference type="InterPro" id="IPR039537">
    <property type="entry name" value="Retrotran_Ty1/copia-like"/>
</dbReference>
<dbReference type="GO" id="GO:0003676">
    <property type="term" value="F:nucleic acid binding"/>
    <property type="evidence" value="ECO:0007669"/>
    <property type="project" value="InterPro"/>
</dbReference>
<evidence type="ECO:0000256" key="7">
    <source>
        <dbReference type="ARBA" id="ARBA00023172"/>
    </source>
</evidence>
<dbReference type="InterPro" id="IPR012337">
    <property type="entry name" value="RNaseH-like_sf"/>
</dbReference>
<feature type="domain" description="Integrase catalytic" evidence="8">
    <location>
        <begin position="129"/>
        <end position="309"/>
    </location>
</feature>
<evidence type="ECO:0000313" key="9">
    <source>
        <dbReference type="EMBL" id="SHL91824.1"/>
    </source>
</evidence>
<gene>
    <name evidence="9" type="ORF">SAMN05878437_0257</name>
</gene>
<protein>
    <submittedName>
        <fullName evidence="9">Integrase core domain-containing protein</fullName>
    </submittedName>
</protein>
<dbReference type="Pfam" id="PF00665">
    <property type="entry name" value="rve"/>
    <property type="match status" value="1"/>
</dbReference>
<dbReference type="EMBL" id="LT670847">
    <property type="protein sequence ID" value="SHL91824.1"/>
    <property type="molecule type" value="Genomic_DNA"/>
</dbReference>
<keyword evidence="6" id="KW-0229">DNA integration</keyword>
<evidence type="ECO:0000256" key="5">
    <source>
        <dbReference type="ARBA" id="ARBA00022842"/>
    </source>
</evidence>
<reference evidence="9 10" key="1">
    <citation type="submission" date="2016-11" db="EMBL/GenBank/DDBJ databases">
        <authorList>
            <person name="Jaros S."/>
            <person name="Januszkiewicz K."/>
            <person name="Wedrychowicz H."/>
        </authorList>
    </citation>
    <scope>NUCLEOTIDE SEQUENCE [LARGE SCALE GENOMIC DNA]</scope>
    <source>
        <strain evidence="9 10">ACAM 12</strain>
    </source>
</reference>
<dbReference type="InterPro" id="IPR001584">
    <property type="entry name" value="Integrase_cat-core"/>
</dbReference>
<dbReference type="InParanoid" id="A0A1M7EJD7"/>
<keyword evidence="3" id="KW-0255">Endonuclease</keyword>
<keyword evidence="4" id="KW-0378">Hydrolase</keyword>
<dbReference type="PANTHER" id="PTHR42648">
    <property type="entry name" value="TRANSPOSASE, PUTATIVE-RELATED"/>
    <property type="match status" value="1"/>
</dbReference>
<evidence type="ECO:0000256" key="1">
    <source>
        <dbReference type="ARBA" id="ARBA00022722"/>
    </source>
</evidence>
<dbReference type="GO" id="GO:0015074">
    <property type="term" value="P:DNA integration"/>
    <property type="evidence" value="ECO:0007669"/>
    <property type="project" value="UniProtKB-KW"/>
</dbReference>
<dbReference type="GO" id="GO:0004519">
    <property type="term" value="F:endonuclease activity"/>
    <property type="evidence" value="ECO:0007669"/>
    <property type="project" value="UniProtKB-KW"/>
</dbReference>
<proteinExistence type="predicted"/>
<accession>A0A1M7EJD7</accession>
<organism evidence="9 10">
    <name type="scientific">Vreelandella subglaciescola</name>
    <dbReference type="NCBI Taxonomy" id="29571"/>
    <lineage>
        <taxon>Bacteria</taxon>
        <taxon>Pseudomonadati</taxon>
        <taxon>Pseudomonadota</taxon>
        <taxon>Gammaproteobacteria</taxon>
        <taxon>Oceanospirillales</taxon>
        <taxon>Halomonadaceae</taxon>
        <taxon>Vreelandella</taxon>
    </lineage>
</organism>
<dbReference type="STRING" id="29571.SAMN05878437_0257"/>
<evidence type="ECO:0000256" key="6">
    <source>
        <dbReference type="ARBA" id="ARBA00022908"/>
    </source>
</evidence>
<evidence type="ECO:0000256" key="3">
    <source>
        <dbReference type="ARBA" id="ARBA00022759"/>
    </source>
</evidence>
<dbReference type="GO" id="GO:0046872">
    <property type="term" value="F:metal ion binding"/>
    <property type="evidence" value="ECO:0007669"/>
    <property type="project" value="UniProtKB-KW"/>
</dbReference>
<keyword evidence="2" id="KW-0479">Metal-binding</keyword>
<dbReference type="InterPro" id="IPR036397">
    <property type="entry name" value="RNaseH_sf"/>
</dbReference>